<keyword evidence="2" id="KW-0614">Plasmid</keyword>
<organism evidence="2">
    <name type="scientific">Macrococcus psychrotolerans</name>
    <dbReference type="NCBI Taxonomy" id="3039389"/>
    <lineage>
        <taxon>Bacteria</taxon>
        <taxon>Bacillati</taxon>
        <taxon>Bacillota</taxon>
        <taxon>Bacilli</taxon>
        <taxon>Bacillales</taxon>
        <taxon>Staphylococcaceae</taxon>
        <taxon>Macrococcus</taxon>
    </lineage>
</organism>
<dbReference type="EMBL" id="CP124578">
    <property type="protein sequence ID" value="WZE67785.1"/>
    <property type="molecule type" value="Genomic_DNA"/>
</dbReference>
<feature type="transmembrane region" description="Helical" evidence="1">
    <location>
        <begin position="6"/>
        <end position="24"/>
    </location>
</feature>
<sequence length="109" mass="12985">MNIIGLIIVTIFVFIWTFITKKFLPNELVEGNNKKFDERETKILLEVFSNTFVWLVYAMLLSLILKLSGLSNFDKVWFPNMPEIYYIILTICIFTFNYFYIKTKYTVKG</sequence>
<dbReference type="AlphaFoldDB" id="A0AAU6RCD7"/>
<protein>
    <recommendedName>
        <fullName evidence="3">DUF2178 domain-containing protein</fullName>
    </recommendedName>
</protein>
<keyword evidence="1" id="KW-0812">Transmembrane</keyword>
<accession>A0AAU6RCD7</accession>
<dbReference type="RefSeq" id="WP_420494471.1">
    <property type="nucleotide sequence ID" value="NZ_CP124578.1"/>
</dbReference>
<evidence type="ECO:0000313" key="2">
    <source>
        <dbReference type="EMBL" id="WZE67785.1"/>
    </source>
</evidence>
<name>A0AAU6RCD7_9STAP</name>
<evidence type="ECO:0000256" key="1">
    <source>
        <dbReference type="SAM" id="Phobius"/>
    </source>
</evidence>
<keyword evidence="1" id="KW-1133">Transmembrane helix</keyword>
<gene>
    <name evidence="2" type="ORF">QA541_10975</name>
</gene>
<feature type="transmembrane region" description="Helical" evidence="1">
    <location>
        <begin position="44"/>
        <end position="64"/>
    </location>
</feature>
<geneLocation type="plasmid" evidence="2">
    <name>pMP21332_1</name>
</geneLocation>
<proteinExistence type="predicted"/>
<reference evidence="2" key="1">
    <citation type="submission" date="2023-04" db="EMBL/GenBank/DDBJ databases">
        <title>Macrococci isolated from food, foodproducing animals, and human clinical materials.</title>
        <authorList>
            <person name="Maslanova I."/>
            <person name="Svec P."/>
            <person name="Sedlacek I."/>
            <person name="Novakova D."/>
            <person name="Keller J.E."/>
            <person name="Schwendener S."/>
            <person name="Finstrlova A."/>
            <person name="Botka T."/>
            <person name="Kovarovic V."/>
            <person name="Petras P."/>
            <person name="Perreten V."/>
            <person name="Pantucek R."/>
        </authorList>
    </citation>
    <scope>NUCLEOTIDE SEQUENCE</scope>
    <source>
        <strain evidence="2">NRL/St 21/332</strain>
        <plasmid evidence="2">pMP21332_1</plasmid>
    </source>
</reference>
<evidence type="ECO:0008006" key="3">
    <source>
        <dbReference type="Google" id="ProtNLM"/>
    </source>
</evidence>
<keyword evidence="1" id="KW-0472">Membrane</keyword>
<feature type="transmembrane region" description="Helical" evidence="1">
    <location>
        <begin position="84"/>
        <end position="101"/>
    </location>
</feature>